<dbReference type="PATRIC" id="fig|1619313.3.peg.3395"/>
<sequence>MNAPNLCTDRRGAIAVEFVFIMMFLIVFLVFFADLMVRQAMAGKLDRTAYSVAGVLRERIQLFAGREELQQNDVTKIKALARRMLLDMQTSADLSRLSLYVEEVHFVDPAGQNDNRKTVRLYRKWPAGEACMPKVPLDQLIDLSPRGSYGRWVPLYQVTVCLPTQSMYTRLTSEEEHPVMSSFAIVMAR</sequence>
<dbReference type="EMBL" id="LN907827">
    <property type="protein sequence ID" value="CUU25503.1"/>
    <property type="molecule type" value="Genomic_DNA"/>
</dbReference>
<dbReference type="OrthoDB" id="7059416at2"/>
<evidence type="ECO:0000313" key="3">
    <source>
        <dbReference type="Proteomes" id="UP000059419"/>
    </source>
</evidence>
<reference evidence="3" key="1">
    <citation type="submission" date="2015-11" db="EMBL/GenBank/DDBJ databases">
        <authorList>
            <person name="Blom J."/>
        </authorList>
    </citation>
    <scope>NUCLEOTIDE SEQUENCE [LARGE SCALE GENOMIC DNA]</scope>
</reference>
<evidence type="ECO:0008006" key="4">
    <source>
        <dbReference type="Google" id="ProtNLM"/>
    </source>
</evidence>
<protein>
    <recommendedName>
        <fullName evidence="4">Flp pilus assembly protein TadG</fullName>
    </recommendedName>
</protein>
<dbReference type="STRING" id="1619313.EM595_3272"/>
<keyword evidence="1" id="KW-0812">Transmembrane</keyword>
<dbReference type="KEGG" id="ege:EM595_3272"/>
<name>A0A0U5L6I7_9GAMM</name>
<dbReference type="AlphaFoldDB" id="A0A0U5L6I7"/>
<keyword evidence="1" id="KW-1133">Transmembrane helix</keyword>
<gene>
    <name evidence="2" type="ORF">EM595_3272</name>
</gene>
<evidence type="ECO:0000256" key="1">
    <source>
        <dbReference type="SAM" id="Phobius"/>
    </source>
</evidence>
<dbReference type="InterPro" id="IPR031582">
    <property type="entry name" value="TadF"/>
</dbReference>
<evidence type="ECO:0000313" key="2">
    <source>
        <dbReference type="EMBL" id="CUU25503.1"/>
    </source>
</evidence>
<keyword evidence="3" id="KW-1185">Reference proteome</keyword>
<organism evidence="2 3">
    <name type="scientific">Duffyella gerundensis</name>
    <dbReference type="NCBI Taxonomy" id="1619313"/>
    <lineage>
        <taxon>Bacteria</taxon>
        <taxon>Pseudomonadati</taxon>
        <taxon>Pseudomonadota</taxon>
        <taxon>Gammaproteobacteria</taxon>
        <taxon>Enterobacterales</taxon>
        <taxon>Erwiniaceae</taxon>
        <taxon>Duffyella</taxon>
    </lineage>
</organism>
<keyword evidence="1" id="KW-0472">Membrane</keyword>
<dbReference type="Pfam" id="PF16964">
    <property type="entry name" value="TadF"/>
    <property type="match status" value="1"/>
</dbReference>
<dbReference type="Proteomes" id="UP000059419">
    <property type="component" value="Chromosome 1"/>
</dbReference>
<feature type="transmembrane region" description="Helical" evidence="1">
    <location>
        <begin position="12"/>
        <end position="37"/>
    </location>
</feature>
<proteinExistence type="predicted"/>
<accession>A0A0U5L6I7</accession>